<feature type="compositionally biased region" description="Polar residues" evidence="1">
    <location>
        <begin position="1"/>
        <end position="10"/>
    </location>
</feature>
<dbReference type="EMBL" id="KN881643">
    <property type="protein sequence ID" value="KIY52378.1"/>
    <property type="molecule type" value="Genomic_DNA"/>
</dbReference>
<proteinExistence type="predicted"/>
<keyword evidence="3" id="KW-1185">Reference proteome</keyword>
<dbReference type="AlphaFoldDB" id="A0A0D7ANM2"/>
<evidence type="ECO:0000313" key="3">
    <source>
        <dbReference type="Proteomes" id="UP000054144"/>
    </source>
</evidence>
<evidence type="ECO:0000313" key="2">
    <source>
        <dbReference type="EMBL" id="KIY52378.1"/>
    </source>
</evidence>
<dbReference type="Proteomes" id="UP000054144">
    <property type="component" value="Unassembled WGS sequence"/>
</dbReference>
<accession>A0A0D7ANM2</accession>
<gene>
    <name evidence="2" type="ORF">FISHEDRAFT_55896</name>
</gene>
<sequence>MSSQSQNSGTKGQGTVKDVATSNGYHHHSTPVLAGGAGIIHGTPRVAAVLEEEVIKGGGDLGAAELARYLNMDSWNLLAVFMSDCEECLLAVYDDSNIISKLRVAQVTLSRRERDSVAAEHRKREKIDAETIGGRPQLKMGGSREVPPFILRLTLGDMGPAYIRESLAAGEDHFPEMCEALELEVRSSRREGPAQRLTTRPIGPPTNMGVARAAQYTVEAKK</sequence>
<feature type="region of interest" description="Disordered" evidence="1">
    <location>
        <begin position="1"/>
        <end position="23"/>
    </location>
</feature>
<reference evidence="2 3" key="1">
    <citation type="journal article" date="2015" name="Fungal Genet. Biol.">
        <title>Evolution of novel wood decay mechanisms in Agaricales revealed by the genome sequences of Fistulina hepatica and Cylindrobasidium torrendii.</title>
        <authorList>
            <person name="Floudas D."/>
            <person name="Held B.W."/>
            <person name="Riley R."/>
            <person name="Nagy L.G."/>
            <person name="Koehler G."/>
            <person name="Ransdell A.S."/>
            <person name="Younus H."/>
            <person name="Chow J."/>
            <person name="Chiniquy J."/>
            <person name="Lipzen A."/>
            <person name="Tritt A."/>
            <person name="Sun H."/>
            <person name="Haridas S."/>
            <person name="LaButti K."/>
            <person name="Ohm R.A."/>
            <person name="Kues U."/>
            <person name="Blanchette R.A."/>
            <person name="Grigoriev I.V."/>
            <person name="Minto R.E."/>
            <person name="Hibbett D.S."/>
        </authorList>
    </citation>
    <scope>NUCLEOTIDE SEQUENCE [LARGE SCALE GENOMIC DNA]</scope>
    <source>
        <strain evidence="2 3">ATCC 64428</strain>
    </source>
</reference>
<organism evidence="2 3">
    <name type="scientific">Fistulina hepatica ATCC 64428</name>
    <dbReference type="NCBI Taxonomy" id="1128425"/>
    <lineage>
        <taxon>Eukaryota</taxon>
        <taxon>Fungi</taxon>
        <taxon>Dikarya</taxon>
        <taxon>Basidiomycota</taxon>
        <taxon>Agaricomycotina</taxon>
        <taxon>Agaricomycetes</taxon>
        <taxon>Agaricomycetidae</taxon>
        <taxon>Agaricales</taxon>
        <taxon>Fistulinaceae</taxon>
        <taxon>Fistulina</taxon>
    </lineage>
</organism>
<name>A0A0D7ANM2_9AGAR</name>
<protein>
    <submittedName>
        <fullName evidence="2">Uncharacterized protein</fullName>
    </submittedName>
</protein>
<evidence type="ECO:0000256" key="1">
    <source>
        <dbReference type="SAM" id="MobiDB-lite"/>
    </source>
</evidence>
<feature type="region of interest" description="Disordered" evidence="1">
    <location>
        <begin position="186"/>
        <end position="208"/>
    </location>
</feature>